<evidence type="ECO:0000256" key="4">
    <source>
        <dbReference type="ARBA" id="ARBA00022803"/>
    </source>
</evidence>
<dbReference type="AlphaFoldDB" id="A0A3S5A5D1"/>
<gene>
    <name evidence="5" type="ORF">PXEA_LOCUS898</name>
</gene>
<keyword evidence="6" id="KW-1185">Reference proteome</keyword>
<dbReference type="OrthoDB" id="1427555at2759"/>
<proteinExistence type="inferred from homology"/>
<dbReference type="PANTHER" id="PTHR16263:SF4">
    <property type="entry name" value="TETRATRICOPEPTIDE REPEAT PROTEIN 38"/>
    <property type="match status" value="1"/>
</dbReference>
<protein>
    <recommendedName>
        <fullName evidence="2">Tetratricopeptide repeat protein 38</fullName>
    </recommendedName>
</protein>
<organism evidence="5 6">
    <name type="scientific">Protopolystoma xenopodis</name>
    <dbReference type="NCBI Taxonomy" id="117903"/>
    <lineage>
        <taxon>Eukaryota</taxon>
        <taxon>Metazoa</taxon>
        <taxon>Spiralia</taxon>
        <taxon>Lophotrochozoa</taxon>
        <taxon>Platyhelminthes</taxon>
        <taxon>Monogenea</taxon>
        <taxon>Polyopisthocotylea</taxon>
        <taxon>Polystomatidea</taxon>
        <taxon>Polystomatidae</taxon>
        <taxon>Protopolystoma</taxon>
    </lineage>
</organism>
<evidence type="ECO:0000256" key="2">
    <source>
        <dbReference type="ARBA" id="ARBA00019992"/>
    </source>
</evidence>
<comment type="caution">
    <text evidence="5">The sequence shown here is derived from an EMBL/GenBank/DDBJ whole genome shotgun (WGS) entry which is preliminary data.</text>
</comment>
<evidence type="ECO:0000313" key="6">
    <source>
        <dbReference type="Proteomes" id="UP000784294"/>
    </source>
</evidence>
<dbReference type="Proteomes" id="UP000784294">
    <property type="component" value="Unassembled WGS sequence"/>
</dbReference>
<accession>A0A3S5A5D1</accession>
<dbReference type="SUPFAM" id="SSF48452">
    <property type="entry name" value="TPR-like"/>
    <property type="match status" value="1"/>
</dbReference>
<sequence length="306" mass="34209">MPAGVRRWTDWERSHVQAAIAMAEGWTESAELAWEGLLKRAPQDLLSASSLFLSNLLSGQFTRLYANMDKAASGCRSSNPYYPYFLTRPPLHTGAVTPLISHLDNFSYLLLDATVMLVTSHGSRLNAFGGCEIGAYAAAEQDCAEAFTICPSDPMGAHAMAHLYEYTYRPDLGAELFASQREGSMFGSRRTEWLSCGPLYACHIAWHESMFYSALGDWSKALEIWDANIWPHCVLYKEDCSKRRVGRFELSDTAGLLFRPYQRPSGTRTMTVQRMISTSRPLHHIATSALESQGRCKFQGRPGIFP</sequence>
<evidence type="ECO:0000313" key="5">
    <source>
        <dbReference type="EMBL" id="VEL07458.1"/>
    </source>
</evidence>
<dbReference type="EMBL" id="CAAALY010001780">
    <property type="protein sequence ID" value="VEL07458.1"/>
    <property type="molecule type" value="Genomic_DNA"/>
</dbReference>
<dbReference type="InterPro" id="IPR011990">
    <property type="entry name" value="TPR-like_helical_dom_sf"/>
</dbReference>
<dbReference type="InterPro" id="IPR033891">
    <property type="entry name" value="TTC38"/>
</dbReference>
<reference evidence="5" key="1">
    <citation type="submission" date="2018-11" db="EMBL/GenBank/DDBJ databases">
        <authorList>
            <consortium name="Pathogen Informatics"/>
        </authorList>
    </citation>
    <scope>NUCLEOTIDE SEQUENCE</scope>
</reference>
<name>A0A3S5A5D1_9PLAT</name>
<keyword evidence="4" id="KW-0802">TPR repeat</keyword>
<keyword evidence="3" id="KW-0677">Repeat</keyword>
<evidence type="ECO:0000256" key="3">
    <source>
        <dbReference type="ARBA" id="ARBA00022737"/>
    </source>
</evidence>
<comment type="similarity">
    <text evidence="1">Belongs to the TTC38 family.</text>
</comment>
<evidence type="ECO:0000256" key="1">
    <source>
        <dbReference type="ARBA" id="ARBA00005857"/>
    </source>
</evidence>
<dbReference type="PANTHER" id="PTHR16263">
    <property type="entry name" value="TETRATRICOPEPTIDE REPEAT PROTEIN 38"/>
    <property type="match status" value="1"/>
</dbReference>